<reference evidence="2" key="1">
    <citation type="submission" date="2021-04" db="EMBL/GenBank/DDBJ databases">
        <title>Dactylosporangium aurantiacum NRRL B-8018 full assembly.</title>
        <authorList>
            <person name="Hartkoorn R.C."/>
            <person name="Beaudoing E."/>
            <person name="Hot D."/>
        </authorList>
    </citation>
    <scope>NUCLEOTIDE SEQUENCE</scope>
    <source>
        <strain evidence="2">NRRL B-8018</strain>
    </source>
</reference>
<protein>
    <submittedName>
        <fullName evidence="2">Uncharacterized protein</fullName>
    </submittedName>
</protein>
<organism evidence="2 3">
    <name type="scientific">Dactylosporangium aurantiacum</name>
    <dbReference type="NCBI Taxonomy" id="35754"/>
    <lineage>
        <taxon>Bacteria</taxon>
        <taxon>Bacillati</taxon>
        <taxon>Actinomycetota</taxon>
        <taxon>Actinomycetes</taxon>
        <taxon>Micromonosporales</taxon>
        <taxon>Micromonosporaceae</taxon>
        <taxon>Dactylosporangium</taxon>
    </lineage>
</organism>
<sequence>MGHSPLVGSVGAACFGVVTGYITYRTLARATVAPQVSDIAAVLGAVGGGAITALFPNTDSDAFGWYSIGLLLGMAGYLTLSVVFRGKRKTGTILGDGTDPRPR</sequence>
<evidence type="ECO:0000313" key="3">
    <source>
        <dbReference type="Proteomes" id="UP001058003"/>
    </source>
</evidence>
<feature type="transmembrane region" description="Helical" evidence="1">
    <location>
        <begin position="62"/>
        <end position="84"/>
    </location>
</feature>
<dbReference type="AlphaFoldDB" id="A0A9Q9I932"/>
<proteinExistence type="predicted"/>
<feature type="transmembrane region" description="Helical" evidence="1">
    <location>
        <begin position="6"/>
        <end position="24"/>
    </location>
</feature>
<dbReference type="KEGG" id="daur:Daura_27920"/>
<keyword evidence="1" id="KW-1133">Transmembrane helix</keyword>
<name>A0A9Q9I932_9ACTN</name>
<keyword evidence="1" id="KW-0812">Transmembrane</keyword>
<keyword evidence="3" id="KW-1185">Reference proteome</keyword>
<evidence type="ECO:0000313" key="2">
    <source>
        <dbReference type="EMBL" id="UWZ50646.1"/>
    </source>
</evidence>
<dbReference type="Proteomes" id="UP001058003">
    <property type="component" value="Chromosome"/>
</dbReference>
<keyword evidence="1" id="KW-0472">Membrane</keyword>
<dbReference type="OrthoDB" id="4332675at2"/>
<gene>
    <name evidence="2" type="ORF">Daura_27920</name>
</gene>
<dbReference type="EMBL" id="CP073767">
    <property type="protein sequence ID" value="UWZ50646.1"/>
    <property type="molecule type" value="Genomic_DNA"/>
</dbReference>
<evidence type="ECO:0000256" key="1">
    <source>
        <dbReference type="SAM" id="Phobius"/>
    </source>
</evidence>
<dbReference type="RefSeq" id="WP_033360412.1">
    <property type="nucleotide sequence ID" value="NZ_CP073767.1"/>
</dbReference>
<feature type="transmembrane region" description="Helical" evidence="1">
    <location>
        <begin position="36"/>
        <end position="56"/>
    </location>
</feature>
<accession>A0A9Q9I932</accession>